<organism evidence="2 3">
    <name type="scientific">Rotaria magnacalcarata</name>
    <dbReference type="NCBI Taxonomy" id="392030"/>
    <lineage>
        <taxon>Eukaryota</taxon>
        <taxon>Metazoa</taxon>
        <taxon>Spiralia</taxon>
        <taxon>Gnathifera</taxon>
        <taxon>Rotifera</taxon>
        <taxon>Eurotatoria</taxon>
        <taxon>Bdelloidea</taxon>
        <taxon>Philodinida</taxon>
        <taxon>Philodinidae</taxon>
        <taxon>Rotaria</taxon>
    </lineage>
</organism>
<dbReference type="AlphaFoldDB" id="A0A815Q7Z2"/>
<gene>
    <name evidence="2" type="ORF">KQP761_LOCUS12391</name>
</gene>
<evidence type="ECO:0000313" key="2">
    <source>
        <dbReference type="EMBL" id="CAF1458788.1"/>
    </source>
</evidence>
<feature type="compositionally biased region" description="Basic residues" evidence="1">
    <location>
        <begin position="104"/>
        <end position="114"/>
    </location>
</feature>
<accession>A0A815Q7Z2</accession>
<sequence length="177" mass="20275">MILNTTTSCNMAISNQHRRGIVDRLIKFASRLQTKSPSEDVRSTSTIRSFSYEPPKSFVDAADKARVQAGCYVLPYFQQLSIKSSSDLKPSLSSSIHHSNEHRHQSHHQMKPRRSQSSFACSDDKAVSKKVRFQLDPIIRSHHKSDQPQRHHHKKVVPISITMFAKKTFCSSYFHLI</sequence>
<evidence type="ECO:0000313" key="3">
    <source>
        <dbReference type="Proteomes" id="UP000663834"/>
    </source>
</evidence>
<feature type="region of interest" description="Disordered" evidence="1">
    <location>
        <begin position="91"/>
        <end position="125"/>
    </location>
</feature>
<evidence type="ECO:0000256" key="1">
    <source>
        <dbReference type="SAM" id="MobiDB-lite"/>
    </source>
</evidence>
<dbReference type="EMBL" id="CAJNOW010005724">
    <property type="protein sequence ID" value="CAF1458788.1"/>
    <property type="molecule type" value="Genomic_DNA"/>
</dbReference>
<protein>
    <submittedName>
        <fullName evidence="2">Uncharacterized protein</fullName>
    </submittedName>
</protein>
<dbReference type="Proteomes" id="UP000663834">
    <property type="component" value="Unassembled WGS sequence"/>
</dbReference>
<proteinExistence type="predicted"/>
<dbReference type="OrthoDB" id="10052399at2759"/>
<reference evidence="2" key="1">
    <citation type="submission" date="2021-02" db="EMBL/GenBank/DDBJ databases">
        <authorList>
            <person name="Nowell W R."/>
        </authorList>
    </citation>
    <scope>NUCLEOTIDE SEQUENCE</scope>
</reference>
<name>A0A815Q7Z2_9BILA</name>
<comment type="caution">
    <text evidence="2">The sequence shown here is derived from an EMBL/GenBank/DDBJ whole genome shotgun (WGS) entry which is preliminary data.</text>
</comment>